<dbReference type="RefSeq" id="WP_034318890.1">
    <property type="nucleotide sequence ID" value="NZ_JOTP01000004.1"/>
</dbReference>
<dbReference type="EMBL" id="JOTP01000004">
    <property type="protein sequence ID" value="KEP27312.1"/>
    <property type="molecule type" value="Genomic_DNA"/>
</dbReference>
<evidence type="ECO:0008006" key="3">
    <source>
        <dbReference type="Google" id="ProtNLM"/>
    </source>
</evidence>
<evidence type="ECO:0000313" key="2">
    <source>
        <dbReference type="Proteomes" id="UP000028091"/>
    </source>
</evidence>
<evidence type="ECO:0000313" key="1">
    <source>
        <dbReference type="EMBL" id="KEP27312.1"/>
    </source>
</evidence>
<sequence>MIKAKVSVTLLALILLTGCLYPENRKAENRVPYEEQLQSVQTAIEKFQKATNGLLPIETKEADTPVYQKYVIDFKRLSPRYLHDVPSTSFEGGGEYIYVLTDVEKKPTVKLLDVKMTQTISELRLRIKIYQDEHTYPPYGKVVSKDLYTLNEKKLGLKAPPTVMSPVTGNSLPLLISSNGEIYVDYRSDFAHILKNTKQKLKPGKNIQDVYWQETPFVPAFSVPYTINKKGEPAFLEKKTS</sequence>
<reference evidence="1 2" key="1">
    <citation type="submission" date="2012-09" db="EMBL/GenBank/DDBJ databases">
        <title>Genome Sequence of Bacillus sp. DW5-4.</title>
        <authorList>
            <person name="Lai Q."/>
            <person name="Liu Y."/>
            <person name="Shao Z."/>
        </authorList>
    </citation>
    <scope>NUCLEOTIDE SEQUENCE [LARGE SCALE GENOMIC DNA]</scope>
    <source>
        <strain evidence="1 2">DW5-4</strain>
    </source>
</reference>
<name>A0A081LDI6_9BACI</name>
<proteinExistence type="predicted"/>
<protein>
    <recommendedName>
        <fullName evidence="3">YphF</fullName>
    </recommendedName>
</protein>
<keyword evidence="2" id="KW-1185">Reference proteome</keyword>
<dbReference type="PROSITE" id="PS51257">
    <property type="entry name" value="PROKAR_LIPOPROTEIN"/>
    <property type="match status" value="1"/>
</dbReference>
<accession>A0A081LDI6</accession>
<dbReference type="AlphaFoldDB" id="A0A081LDI6"/>
<dbReference type="Proteomes" id="UP000028091">
    <property type="component" value="Unassembled WGS sequence"/>
</dbReference>
<dbReference type="eggNOG" id="ENOG502Z8XG">
    <property type="taxonomic scope" value="Bacteria"/>
</dbReference>
<dbReference type="OrthoDB" id="2449131at2"/>
<organism evidence="1 2">
    <name type="scientific">Bacillus zhangzhouensis</name>
    <dbReference type="NCBI Taxonomy" id="1178540"/>
    <lineage>
        <taxon>Bacteria</taxon>
        <taxon>Bacillati</taxon>
        <taxon>Bacillota</taxon>
        <taxon>Bacilli</taxon>
        <taxon>Bacillales</taxon>
        <taxon>Bacillaceae</taxon>
        <taxon>Bacillus</taxon>
    </lineage>
</organism>
<gene>
    <name evidence="1" type="ORF">BA70_13345</name>
</gene>
<comment type="caution">
    <text evidence="1">The sequence shown here is derived from an EMBL/GenBank/DDBJ whole genome shotgun (WGS) entry which is preliminary data.</text>
</comment>